<accession>A0A813XW98</accession>
<evidence type="ECO:0000259" key="1">
    <source>
        <dbReference type="Pfam" id="PF14977"/>
    </source>
</evidence>
<comment type="caution">
    <text evidence="2">The sequence shown here is derived from an EMBL/GenBank/DDBJ whole genome shotgun (WGS) entry which is preliminary data.</text>
</comment>
<dbReference type="AlphaFoldDB" id="A0A813XW98"/>
<dbReference type="OrthoDB" id="527209at2759"/>
<dbReference type="Pfam" id="PF14977">
    <property type="entry name" value="FAM194"/>
    <property type="match status" value="1"/>
</dbReference>
<dbReference type="InterPro" id="IPR029281">
    <property type="entry name" value="FAM194_C"/>
</dbReference>
<protein>
    <recommendedName>
        <fullName evidence="1">FAM194 C-terminal domain-containing protein</fullName>
    </recommendedName>
</protein>
<organism evidence="2 3">
    <name type="scientific">Brachionus calyciflorus</name>
    <dbReference type="NCBI Taxonomy" id="104777"/>
    <lineage>
        <taxon>Eukaryota</taxon>
        <taxon>Metazoa</taxon>
        <taxon>Spiralia</taxon>
        <taxon>Gnathifera</taxon>
        <taxon>Rotifera</taxon>
        <taxon>Eurotatoria</taxon>
        <taxon>Monogononta</taxon>
        <taxon>Pseudotrocha</taxon>
        <taxon>Ploima</taxon>
        <taxon>Brachionidae</taxon>
        <taxon>Brachionus</taxon>
    </lineage>
</organism>
<feature type="domain" description="FAM194 C-terminal" evidence="1">
    <location>
        <begin position="357"/>
        <end position="514"/>
    </location>
</feature>
<dbReference type="PANTHER" id="PTHR23093:SF18">
    <property type="entry name" value="GLUTAMATE RICH 6"/>
    <property type="match status" value="1"/>
</dbReference>
<evidence type="ECO:0000313" key="2">
    <source>
        <dbReference type="EMBL" id="CAF0875700.1"/>
    </source>
</evidence>
<proteinExistence type="predicted"/>
<gene>
    <name evidence="2" type="ORF">OXX778_LOCUS10159</name>
</gene>
<dbReference type="EMBL" id="CAJNOC010001575">
    <property type="protein sequence ID" value="CAF0875700.1"/>
    <property type="molecule type" value="Genomic_DNA"/>
</dbReference>
<name>A0A813XW98_9BILA</name>
<reference evidence="2" key="1">
    <citation type="submission" date="2021-02" db="EMBL/GenBank/DDBJ databases">
        <authorList>
            <person name="Nowell W R."/>
        </authorList>
    </citation>
    <scope>NUCLEOTIDE SEQUENCE</scope>
    <source>
        <strain evidence="2">Ploen Becks lab</strain>
    </source>
</reference>
<evidence type="ECO:0000313" key="3">
    <source>
        <dbReference type="Proteomes" id="UP000663879"/>
    </source>
</evidence>
<dbReference type="Proteomes" id="UP000663879">
    <property type="component" value="Unassembled WGS sequence"/>
</dbReference>
<sequence>MSLSEISSETDSLLSANSVLTDSSPKVDLNSLKNVGDDSTWKKKRFMLENSRSNPSFIDETQTEKFESDEESNLSEYSKDLIHIGPPNILRFNSKINHTGNSRLQFNKEFYTEDDIVLKTEEFFRKNLEDYLEGGFECGFCQCITTKWPTTHNFLFKNNVCCLDYREYVQGLIDFKKSEENVRKSVTIDNFRSKEYLENLKAKRKLVEKKIAELKKFEKNISKSTVSLKFESKARFVNKKIKRQSLKPKAASMVITIDKNLLSINEKDENGKAPENGSKTAEYVQNSNLNSKSLEEKARDRITYLLSNFQYIEQGWTVIQKNIQKSQEAEEKKSEQEERSISIFDLLEIIPMQFNKTTIRNYKSGSLFELMLADNTGSIYYPNGELAISLSVFNEFRTFIAFNQNGKNSIPLAYFDSKGNGFLNYSNGKLRYQLNSFGAINFDENGTLLRKWLWPPDSKINAFHPIIFRLNEFMSIKIFSRNKIVFNFRSKQSTCKFLVSTRVKNTKSSKLNSEHFKSTINDKDCLKLKEKADLLLKILAKGYPTKIEEEMAKSMITESDVFATKLPKIQERKIPTRINTARSSLVNSSILSTEREKILLEPLDKKNSINFSLQVIKSENLI</sequence>
<keyword evidence="3" id="KW-1185">Reference proteome</keyword>
<dbReference type="PANTHER" id="PTHR23093">
    <property type="entry name" value="SIMILAR TO CHROMOSOME 3 OPEN READING FRAME 20"/>
    <property type="match status" value="1"/>
</dbReference>